<dbReference type="InterPro" id="IPR000571">
    <property type="entry name" value="Znf_CCCH"/>
</dbReference>
<feature type="domain" description="C3H1-type" evidence="6">
    <location>
        <begin position="99"/>
        <end position="126"/>
    </location>
</feature>
<evidence type="ECO:0000256" key="1">
    <source>
        <dbReference type="ARBA" id="ARBA00022723"/>
    </source>
</evidence>
<feature type="zinc finger region" description="C3H1-type" evidence="4">
    <location>
        <begin position="99"/>
        <end position="126"/>
    </location>
</feature>
<keyword evidence="2 4" id="KW-0863">Zinc-finger</keyword>
<evidence type="ECO:0000256" key="3">
    <source>
        <dbReference type="ARBA" id="ARBA00022833"/>
    </source>
</evidence>
<proteinExistence type="predicted"/>
<reference evidence="7 8" key="1">
    <citation type="journal article" date="2019" name="Sci. Rep.">
        <title>Comparative genomics of chytrid fungi reveal insights into the obligate biotrophic and pathogenic lifestyle of Synchytrium endobioticum.</title>
        <authorList>
            <person name="van de Vossenberg B.T.L.H."/>
            <person name="Warris S."/>
            <person name="Nguyen H.D.T."/>
            <person name="van Gent-Pelzer M.P.E."/>
            <person name="Joly D.L."/>
            <person name="van de Geest H.C."/>
            <person name="Bonants P.J.M."/>
            <person name="Smith D.S."/>
            <person name="Levesque C.A."/>
            <person name="van der Lee T.A.J."/>
        </authorList>
    </citation>
    <scope>NUCLEOTIDE SEQUENCE [LARGE SCALE GENOMIC DNA]</scope>
    <source>
        <strain evidence="7 8">LEV6574</strain>
    </source>
</reference>
<feature type="compositionally biased region" description="Acidic residues" evidence="5">
    <location>
        <begin position="398"/>
        <end position="411"/>
    </location>
</feature>
<feature type="compositionally biased region" description="Low complexity" evidence="5">
    <location>
        <begin position="1"/>
        <end position="11"/>
    </location>
</feature>
<protein>
    <recommendedName>
        <fullName evidence="6">C3H1-type domain-containing protein</fullName>
    </recommendedName>
</protein>
<comment type="caution">
    <text evidence="7">The sequence shown here is derived from an EMBL/GenBank/DDBJ whole genome shotgun (WGS) entry which is preliminary data.</text>
</comment>
<dbReference type="Gene3D" id="4.10.1000.10">
    <property type="entry name" value="Zinc finger, CCCH-type"/>
    <property type="match status" value="1"/>
</dbReference>
<feature type="region of interest" description="Disordered" evidence="5">
    <location>
        <begin position="307"/>
        <end position="411"/>
    </location>
</feature>
<dbReference type="PANTHER" id="PTHR12681">
    <property type="entry name" value="ZINC FINGER-CONTAINING PROTEIN P48ZNF"/>
    <property type="match status" value="1"/>
</dbReference>
<accession>A0A507CT35</accession>
<dbReference type="GO" id="GO:0002181">
    <property type="term" value="P:cytoplasmic translation"/>
    <property type="evidence" value="ECO:0007669"/>
    <property type="project" value="TreeGrafter"/>
</dbReference>
<evidence type="ECO:0000256" key="5">
    <source>
        <dbReference type="SAM" id="MobiDB-lite"/>
    </source>
</evidence>
<dbReference type="Proteomes" id="UP000320475">
    <property type="component" value="Unassembled WGS sequence"/>
</dbReference>
<dbReference type="SUPFAM" id="SSF90229">
    <property type="entry name" value="CCCH zinc finger"/>
    <property type="match status" value="1"/>
</dbReference>
<dbReference type="EMBL" id="QEAM01000278">
    <property type="protein sequence ID" value="TPX42296.1"/>
    <property type="molecule type" value="Genomic_DNA"/>
</dbReference>
<dbReference type="GO" id="GO:0008270">
    <property type="term" value="F:zinc ion binding"/>
    <property type="evidence" value="ECO:0007669"/>
    <property type="project" value="UniProtKB-KW"/>
</dbReference>
<gene>
    <name evidence="7" type="ORF">SeLEV6574_g05680</name>
</gene>
<dbReference type="GO" id="GO:0005829">
    <property type="term" value="C:cytosol"/>
    <property type="evidence" value="ECO:0007669"/>
    <property type="project" value="TreeGrafter"/>
</dbReference>
<dbReference type="PROSITE" id="PS50103">
    <property type="entry name" value="ZF_C3H1"/>
    <property type="match status" value="2"/>
</dbReference>
<dbReference type="SMART" id="SM00356">
    <property type="entry name" value="ZnF_C3H1"/>
    <property type="match status" value="2"/>
</dbReference>
<evidence type="ECO:0000256" key="4">
    <source>
        <dbReference type="PROSITE-ProRule" id="PRU00723"/>
    </source>
</evidence>
<dbReference type="OrthoDB" id="278280at2759"/>
<dbReference type="GO" id="GO:0003729">
    <property type="term" value="F:mRNA binding"/>
    <property type="evidence" value="ECO:0007669"/>
    <property type="project" value="TreeGrafter"/>
</dbReference>
<feature type="compositionally biased region" description="Polar residues" evidence="5">
    <location>
        <begin position="370"/>
        <end position="381"/>
    </location>
</feature>
<dbReference type="Pfam" id="PF16543">
    <property type="entry name" value="DFRP_C"/>
    <property type="match status" value="1"/>
</dbReference>
<evidence type="ECO:0000313" key="7">
    <source>
        <dbReference type="EMBL" id="TPX42296.1"/>
    </source>
</evidence>
<evidence type="ECO:0000259" key="6">
    <source>
        <dbReference type="PROSITE" id="PS50103"/>
    </source>
</evidence>
<feature type="compositionally biased region" description="Basic and acidic residues" evidence="5">
    <location>
        <begin position="12"/>
        <end position="23"/>
    </location>
</feature>
<dbReference type="AlphaFoldDB" id="A0A507CT35"/>
<dbReference type="Gene3D" id="6.20.400.10">
    <property type="match status" value="1"/>
</dbReference>
<evidence type="ECO:0000313" key="8">
    <source>
        <dbReference type="Proteomes" id="UP000320475"/>
    </source>
</evidence>
<keyword evidence="3 4" id="KW-0862">Zinc</keyword>
<feature type="zinc finger region" description="C3H1-type" evidence="4">
    <location>
        <begin position="169"/>
        <end position="207"/>
    </location>
</feature>
<evidence type="ECO:0000256" key="2">
    <source>
        <dbReference type="ARBA" id="ARBA00022771"/>
    </source>
</evidence>
<dbReference type="Pfam" id="PF00642">
    <property type="entry name" value="zf-CCCH"/>
    <property type="match status" value="1"/>
</dbReference>
<name>A0A507CT35_9FUNG</name>
<organism evidence="7 8">
    <name type="scientific">Synchytrium endobioticum</name>
    <dbReference type="NCBI Taxonomy" id="286115"/>
    <lineage>
        <taxon>Eukaryota</taxon>
        <taxon>Fungi</taxon>
        <taxon>Fungi incertae sedis</taxon>
        <taxon>Chytridiomycota</taxon>
        <taxon>Chytridiomycota incertae sedis</taxon>
        <taxon>Chytridiomycetes</taxon>
        <taxon>Synchytriales</taxon>
        <taxon>Synchytriaceae</taxon>
        <taxon>Synchytrium</taxon>
    </lineage>
</organism>
<keyword evidence="1 4" id="KW-0479">Metal-binding</keyword>
<dbReference type="InterPro" id="IPR032378">
    <property type="entry name" value="ZC3H15/TMA46_C"/>
</dbReference>
<feature type="domain" description="C3H1-type" evidence="6">
    <location>
        <begin position="169"/>
        <end position="207"/>
    </location>
</feature>
<dbReference type="InterPro" id="IPR036855">
    <property type="entry name" value="Znf_CCCH_sf"/>
</dbReference>
<sequence>MPPKAAAGSSKSDSKAKQKKAEELTFGLKNKNKSAKMAKYVQQVQTQVLSAGNNKAQLAQETEKAAKAARRADEERRKAELAELFKPVQTQQKVPFGVDPKTMLCQFFKAGQCQKGDRCKFSHDVNVERKEAKIDMYTDKRSEDTMDKWDQDKLTSVVNQKHSSGNANKPTEIVCKYFVDAIESQKYGWFWDCPNGGDKCKYRHALPPGYVLKKKETPEERAEREEMEKENQITLEEFLETERHQLGTRLTPITEESFAKWKADKKIRQATEKAETDKQKAEAYKQFKAGVKSGMAFSGRELFDFNPELAAGDADEDIADTNMREEEDQDGGPANEERRAGDGYLGEDDVEADEDAVNSNESRTDRGKQKASSSGLNSSVNGDDGINGDQSVSVNEDLFGDEELAGLSDQE</sequence>
<dbReference type="PANTHER" id="PTHR12681:SF0">
    <property type="entry name" value="ZINC FINGER CCCH DOMAIN-CONTAINING PROTEIN 15"/>
    <property type="match status" value="1"/>
</dbReference>
<feature type="region of interest" description="Disordered" evidence="5">
    <location>
        <begin position="1"/>
        <end position="25"/>
    </location>
</feature>
<feature type="compositionally biased region" description="Acidic residues" evidence="5">
    <location>
        <begin position="345"/>
        <end position="356"/>
    </location>
</feature>
<feature type="compositionally biased region" description="Acidic residues" evidence="5">
    <location>
        <begin position="313"/>
        <end position="330"/>
    </location>
</feature>